<evidence type="ECO:0000313" key="1">
    <source>
        <dbReference type="EMBL" id="GAA0166474.1"/>
    </source>
</evidence>
<sequence length="101" mass="11577">MYHFGVSAFEICVDHKVELPQDCNHILLTSRLRATRAEAVASIEEELARISSLTRHLGQFEIELDLIWKGEENEARYNLREVYDVCYVLVNVVEDQAVVVG</sequence>
<name>A0AAV3QQU3_LITER</name>
<comment type="caution">
    <text evidence="1">The sequence shown here is derived from an EMBL/GenBank/DDBJ whole genome shotgun (WGS) entry which is preliminary data.</text>
</comment>
<dbReference type="EMBL" id="BAABME010005736">
    <property type="protein sequence ID" value="GAA0166474.1"/>
    <property type="molecule type" value="Genomic_DNA"/>
</dbReference>
<organism evidence="1 2">
    <name type="scientific">Lithospermum erythrorhizon</name>
    <name type="common">Purple gromwell</name>
    <name type="synonym">Lithospermum officinale var. erythrorhizon</name>
    <dbReference type="NCBI Taxonomy" id="34254"/>
    <lineage>
        <taxon>Eukaryota</taxon>
        <taxon>Viridiplantae</taxon>
        <taxon>Streptophyta</taxon>
        <taxon>Embryophyta</taxon>
        <taxon>Tracheophyta</taxon>
        <taxon>Spermatophyta</taxon>
        <taxon>Magnoliopsida</taxon>
        <taxon>eudicotyledons</taxon>
        <taxon>Gunneridae</taxon>
        <taxon>Pentapetalae</taxon>
        <taxon>asterids</taxon>
        <taxon>lamiids</taxon>
        <taxon>Boraginales</taxon>
        <taxon>Boraginaceae</taxon>
        <taxon>Boraginoideae</taxon>
        <taxon>Lithospermeae</taxon>
        <taxon>Lithospermum</taxon>
    </lineage>
</organism>
<reference evidence="1 2" key="1">
    <citation type="submission" date="2024-01" db="EMBL/GenBank/DDBJ databases">
        <title>The complete chloroplast genome sequence of Lithospermum erythrorhizon: insights into the phylogenetic relationship among Boraginaceae species and the maternal lineages of purple gromwells.</title>
        <authorList>
            <person name="Okada T."/>
            <person name="Watanabe K."/>
        </authorList>
    </citation>
    <scope>NUCLEOTIDE SEQUENCE [LARGE SCALE GENOMIC DNA]</scope>
</reference>
<gene>
    <name evidence="1" type="ORF">LIER_21620</name>
</gene>
<protein>
    <submittedName>
        <fullName evidence="1">Uncharacterized protein</fullName>
    </submittedName>
</protein>
<dbReference type="Proteomes" id="UP001454036">
    <property type="component" value="Unassembled WGS sequence"/>
</dbReference>
<dbReference type="AlphaFoldDB" id="A0AAV3QQU3"/>
<keyword evidence="2" id="KW-1185">Reference proteome</keyword>
<evidence type="ECO:0000313" key="2">
    <source>
        <dbReference type="Proteomes" id="UP001454036"/>
    </source>
</evidence>
<accession>A0AAV3QQU3</accession>
<proteinExistence type="predicted"/>